<proteinExistence type="inferred from homology"/>
<dbReference type="STRING" id="155417.A0A4Q4TK15"/>
<dbReference type="GO" id="GO:0000214">
    <property type="term" value="C:tRNA-intron endonuclease complex"/>
    <property type="evidence" value="ECO:0007669"/>
    <property type="project" value="TreeGrafter"/>
</dbReference>
<comment type="similarity">
    <text evidence="1">Belongs to the SEN54 family.</text>
</comment>
<dbReference type="Proteomes" id="UP000293360">
    <property type="component" value="Unassembled WGS sequence"/>
</dbReference>
<feature type="compositionally biased region" description="Basic and acidic residues" evidence="3">
    <location>
        <begin position="56"/>
        <end position="67"/>
    </location>
</feature>
<reference evidence="5 6" key="1">
    <citation type="submission" date="2018-06" db="EMBL/GenBank/DDBJ databases">
        <title>Complete Genomes of Monosporascus.</title>
        <authorList>
            <person name="Robinson A.J."/>
            <person name="Natvig D.O."/>
        </authorList>
    </citation>
    <scope>NUCLEOTIDE SEQUENCE [LARGE SCALE GENOMIC DNA]</scope>
    <source>
        <strain evidence="5 6">CBS 110550</strain>
    </source>
</reference>
<evidence type="ECO:0000313" key="5">
    <source>
        <dbReference type="EMBL" id="RYP06908.1"/>
    </source>
</evidence>
<name>A0A4Q4TK15_9PEZI</name>
<dbReference type="GO" id="GO:0000379">
    <property type="term" value="P:tRNA-type intron splice site recognition and cleavage"/>
    <property type="evidence" value="ECO:0007669"/>
    <property type="project" value="TreeGrafter"/>
</dbReference>
<feature type="compositionally biased region" description="Polar residues" evidence="3">
    <location>
        <begin position="33"/>
        <end position="53"/>
    </location>
</feature>
<feature type="region of interest" description="Disordered" evidence="3">
    <location>
        <begin position="1"/>
        <end position="75"/>
    </location>
</feature>
<accession>A0A4Q4TK15</accession>
<evidence type="ECO:0000313" key="6">
    <source>
        <dbReference type="Proteomes" id="UP000293360"/>
    </source>
</evidence>
<organism evidence="5 6">
    <name type="scientific">Monosporascus ibericus</name>
    <dbReference type="NCBI Taxonomy" id="155417"/>
    <lineage>
        <taxon>Eukaryota</taxon>
        <taxon>Fungi</taxon>
        <taxon>Dikarya</taxon>
        <taxon>Ascomycota</taxon>
        <taxon>Pezizomycotina</taxon>
        <taxon>Sordariomycetes</taxon>
        <taxon>Xylariomycetidae</taxon>
        <taxon>Xylariales</taxon>
        <taxon>Xylariales incertae sedis</taxon>
        <taxon>Monosporascus</taxon>
    </lineage>
</organism>
<dbReference type="InterPro" id="IPR024337">
    <property type="entry name" value="tRNA_splic_suSen54"/>
</dbReference>
<evidence type="ECO:0000256" key="3">
    <source>
        <dbReference type="SAM" id="MobiDB-lite"/>
    </source>
</evidence>
<feature type="domain" description="tRNA-splicing endonuclease subunit Sen54 N-terminal" evidence="4">
    <location>
        <begin position="82"/>
        <end position="190"/>
    </location>
</feature>
<dbReference type="PANTHER" id="PTHR21027">
    <property type="entry name" value="TRNA-SPLICING ENDONUCLEASE SUBUNIT SEN54"/>
    <property type="match status" value="1"/>
</dbReference>
<evidence type="ECO:0000259" key="4">
    <source>
        <dbReference type="Pfam" id="PF12928"/>
    </source>
</evidence>
<feature type="region of interest" description="Disordered" evidence="3">
    <location>
        <begin position="411"/>
        <end position="438"/>
    </location>
</feature>
<keyword evidence="6" id="KW-1185">Reference proteome</keyword>
<comment type="caution">
    <text evidence="5">The sequence shown here is derived from an EMBL/GenBank/DDBJ whole genome shotgun (WGS) entry which is preliminary data.</text>
</comment>
<dbReference type="OrthoDB" id="408683at2759"/>
<feature type="compositionally biased region" description="Low complexity" evidence="3">
    <location>
        <begin position="10"/>
        <end position="23"/>
    </location>
</feature>
<dbReference type="PANTHER" id="PTHR21027:SF1">
    <property type="entry name" value="TRNA-SPLICING ENDONUCLEASE SUBUNIT SEN54"/>
    <property type="match status" value="1"/>
</dbReference>
<dbReference type="AlphaFoldDB" id="A0A4Q4TK15"/>
<evidence type="ECO:0000256" key="1">
    <source>
        <dbReference type="ARBA" id="ARBA00005736"/>
    </source>
</evidence>
<feature type="region of interest" description="Disordered" evidence="3">
    <location>
        <begin position="482"/>
        <end position="512"/>
    </location>
</feature>
<dbReference type="EMBL" id="QJNU01000112">
    <property type="protein sequence ID" value="RYP06908.1"/>
    <property type="molecule type" value="Genomic_DNA"/>
</dbReference>
<protein>
    <recommendedName>
        <fullName evidence="4">tRNA-splicing endonuclease subunit Sen54 N-terminal domain-containing protein</fullName>
    </recommendedName>
</protein>
<dbReference type="InterPro" id="IPR024336">
    <property type="entry name" value="tRNA_splic_suSen54_N"/>
</dbReference>
<evidence type="ECO:0000256" key="2">
    <source>
        <dbReference type="ARBA" id="ARBA00022694"/>
    </source>
</evidence>
<dbReference type="Pfam" id="PF12928">
    <property type="entry name" value="tRNA_int_end_N2"/>
    <property type="match status" value="1"/>
</dbReference>
<feature type="compositionally biased region" description="Basic residues" evidence="3">
    <location>
        <begin position="489"/>
        <end position="512"/>
    </location>
</feature>
<sequence length="512" mass="56433">MPFDDDDDPSLTSTSTRPSAASSDPEDAENETQQDFRLFAQSLSGGKTKATNRTLRRGEKDFEEHGTRAQQGALESSREAMYDVLSYTRTHKPSGYIRGWYLPDRWVGVPSTEEDGNSEEGAKRGKRTAPGMFTRDRVVALDLEAGLPLFRSMGRVVAGLEKGTPGWGKTWLLPEEALLLVERGSLDLWWPMRGLEEIFPHEKLSEENNPEGDPLSSTAKVANGGEPDYDLGIPLSLQAAYSLFIGNDGERGKISLEKYQVYANLQRTGYTVLRAISTSLSQSPSSTLTNQSSTPKALWQWLISLVTPTPSETPTSTLGNRPPYGPLVKPGLYRSYKSVFTQLSLIPRHEPRPETQTYGAPQEPFKIHFHVWKSTPGFTKSRPPPPDFRIAVVDASGSSVPTLQQLTALLESTPWDSPPKDNNKGNGSDPAKPPNMNIGQMYRRLKHGWRNAIVAVVDRGLISYLRFGEMAFAQERLFERFDGGARGSGKGKRGGRPGRGGRGRGRGARGRG</sequence>
<gene>
    <name evidence="5" type="ORF">DL764_002856</name>
</gene>
<keyword evidence="2" id="KW-0819">tRNA processing</keyword>
<feature type="region of interest" description="Disordered" evidence="3">
    <location>
        <begin position="204"/>
        <end position="223"/>
    </location>
</feature>